<sequence>MNYVEPIRNLDTLENMCSYLKKTNSLKRKENRETKIHRDKPNNEKSN</sequence>
<evidence type="ECO:0000313" key="3">
    <source>
        <dbReference type="Proteomes" id="UP000049685"/>
    </source>
</evidence>
<gene>
    <name evidence="2" type="ORF">UMC4404_09821</name>
</gene>
<feature type="region of interest" description="Disordered" evidence="1">
    <location>
        <begin position="24"/>
        <end position="47"/>
    </location>
</feature>
<evidence type="ECO:0000256" key="1">
    <source>
        <dbReference type="SAM" id="MobiDB-lite"/>
    </source>
</evidence>
<dbReference type="EMBL" id="CDNY01000003">
    <property type="protein sequence ID" value="CEO33002.1"/>
    <property type="molecule type" value="Genomic_DNA"/>
</dbReference>
<protein>
    <submittedName>
        <fullName evidence="2">Uncharacterized protein</fullName>
    </submittedName>
</protein>
<proteinExistence type="predicted"/>
<dbReference type="Proteomes" id="UP000049685">
    <property type="component" value="Unassembled WGS sequence"/>
</dbReference>
<dbReference type="RefSeq" id="WP_306810359.1">
    <property type="nucleotide sequence ID" value="NZ_CDNP01000003.1"/>
</dbReference>
<comment type="caution">
    <text evidence="2">The sequence shown here is derived from an EMBL/GenBank/DDBJ whole genome shotgun (WGS) entry which is preliminary data.</text>
</comment>
<reference evidence="3" key="1">
    <citation type="submission" date="2015-01" db="EMBL/GenBank/DDBJ databases">
        <authorList>
            <person name="Aslett A.Martin."/>
            <person name="De Silva Nishadi"/>
        </authorList>
    </citation>
    <scope>NUCLEOTIDE SEQUENCE [LARGE SCALE GENOMIC DNA]</scope>
    <source>
        <strain evidence="3">UMC4404</strain>
    </source>
</reference>
<organism evidence="2 3">
    <name type="scientific">Paraclostridium sordellii</name>
    <name type="common">Clostridium sordellii</name>
    <dbReference type="NCBI Taxonomy" id="1505"/>
    <lineage>
        <taxon>Bacteria</taxon>
        <taxon>Bacillati</taxon>
        <taxon>Bacillota</taxon>
        <taxon>Clostridia</taxon>
        <taxon>Peptostreptococcales</taxon>
        <taxon>Peptostreptococcaceae</taxon>
        <taxon>Paraclostridium</taxon>
    </lineage>
</organism>
<evidence type="ECO:0000313" key="2">
    <source>
        <dbReference type="EMBL" id="CEO33002.1"/>
    </source>
</evidence>
<dbReference type="AlphaFoldDB" id="A0A9P1PA61"/>
<feature type="compositionally biased region" description="Basic and acidic residues" evidence="1">
    <location>
        <begin position="27"/>
        <end position="47"/>
    </location>
</feature>
<name>A0A9P1PA61_PARSO</name>
<accession>A0A9P1PA61</accession>